<evidence type="ECO:0000256" key="2">
    <source>
        <dbReference type="ARBA" id="ARBA00023315"/>
    </source>
</evidence>
<dbReference type="GO" id="GO:0005737">
    <property type="term" value="C:cytoplasm"/>
    <property type="evidence" value="ECO:0007669"/>
    <property type="project" value="TreeGrafter"/>
</dbReference>
<dbReference type="EMBL" id="UASJ01000001">
    <property type="protein sequence ID" value="SQB63436.1"/>
    <property type="molecule type" value="Genomic_DNA"/>
</dbReference>
<dbReference type="PROSITE" id="PS51186">
    <property type="entry name" value="GNAT"/>
    <property type="match status" value="1"/>
</dbReference>
<dbReference type="InterPro" id="IPR051531">
    <property type="entry name" value="N-acetyltransferase"/>
</dbReference>
<accession>A0A2X2YG72</accession>
<dbReference type="Pfam" id="PF13302">
    <property type="entry name" value="Acetyltransf_3"/>
    <property type="match status" value="1"/>
</dbReference>
<evidence type="ECO:0000256" key="1">
    <source>
        <dbReference type="ARBA" id="ARBA00022679"/>
    </source>
</evidence>
<dbReference type="Proteomes" id="UP000250245">
    <property type="component" value="Unassembled WGS sequence"/>
</dbReference>
<evidence type="ECO:0000259" key="4">
    <source>
        <dbReference type="PROSITE" id="PS51186"/>
    </source>
</evidence>
<organism evidence="5 6">
    <name type="scientific">Mobiluncus curtisii</name>
    <dbReference type="NCBI Taxonomy" id="2051"/>
    <lineage>
        <taxon>Bacteria</taxon>
        <taxon>Bacillati</taxon>
        <taxon>Actinomycetota</taxon>
        <taxon>Actinomycetes</taxon>
        <taxon>Actinomycetales</taxon>
        <taxon>Actinomycetaceae</taxon>
        <taxon>Mobiluncus</taxon>
    </lineage>
</organism>
<keyword evidence="2 5" id="KW-0012">Acyltransferase</keyword>
<dbReference type="GO" id="GO:0008999">
    <property type="term" value="F:protein-N-terminal-alanine acetyltransferase activity"/>
    <property type="evidence" value="ECO:0007669"/>
    <property type="project" value="TreeGrafter"/>
</dbReference>
<dbReference type="PANTHER" id="PTHR43792">
    <property type="entry name" value="GNAT FAMILY, PUTATIVE (AFU_ORTHOLOGUE AFUA_3G00765)-RELATED-RELATED"/>
    <property type="match status" value="1"/>
</dbReference>
<evidence type="ECO:0000313" key="5">
    <source>
        <dbReference type="EMBL" id="SQB63436.1"/>
    </source>
</evidence>
<keyword evidence="1 5" id="KW-0808">Transferase</keyword>
<dbReference type="RefSeq" id="WP_013188782.1">
    <property type="nucleotide sequence ID" value="NZ_CP068112.1"/>
</dbReference>
<dbReference type="AlphaFoldDB" id="A0A2X2YG72"/>
<evidence type="ECO:0000256" key="3">
    <source>
        <dbReference type="ARBA" id="ARBA00038502"/>
    </source>
</evidence>
<sequence>MRNLRGETVYPGSFRRVIIREEDLKQRGLQTDFDWLEVRQLKGRDFLAIEKLRMADRSWLAPWEAGAPPGLGHPVSIDEFVKDAARTARLGQGLYFGIVAEGRLAGQISLSSVHRGAEMSAALGYWINSRFAGRGLTPLALAMVIDWIFASYGLHRLEVNIRPENRPSLRVVEKLGLRYEGLRQRFLYIDGAWRDHSSFAITTEEWHPGDMVARLETTLETTLQHDNSPSK</sequence>
<reference evidence="5 6" key="1">
    <citation type="submission" date="2018-06" db="EMBL/GenBank/DDBJ databases">
        <authorList>
            <consortium name="Pathogen Informatics"/>
            <person name="Doyle S."/>
        </authorList>
    </citation>
    <scope>NUCLEOTIDE SEQUENCE [LARGE SCALE GENOMIC DNA]</scope>
    <source>
        <strain evidence="5 6">NCTC11820</strain>
    </source>
</reference>
<name>A0A2X2YG72_9ACTO</name>
<dbReference type="PANTHER" id="PTHR43792:SF8">
    <property type="entry name" value="[RIBOSOMAL PROTEIN US5]-ALANINE N-ACETYLTRANSFERASE"/>
    <property type="match status" value="1"/>
</dbReference>
<dbReference type="OMA" id="ITTEEWH"/>
<evidence type="ECO:0000313" key="6">
    <source>
        <dbReference type="Proteomes" id="UP000250245"/>
    </source>
</evidence>
<dbReference type="SUPFAM" id="SSF55729">
    <property type="entry name" value="Acyl-CoA N-acyltransferases (Nat)"/>
    <property type="match status" value="1"/>
</dbReference>
<dbReference type="GeneID" id="55564641"/>
<gene>
    <name evidence="5" type="primary">ydaF</name>
    <name evidence="5" type="ORF">NCTC11820_00208</name>
</gene>
<dbReference type="InterPro" id="IPR016181">
    <property type="entry name" value="Acyl_CoA_acyltransferase"/>
</dbReference>
<dbReference type="InterPro" id="IPR000182">
    <property type="entry name" value="GNAT_dom"/>
</dbReference>
<dbReference type="Gene3D" id="3.40.630.30">
    <property type="match status" value="1"/>
</dbReference>
<dbReference type="EC" id="2.3.1.-" evidence="5"/>
<proteinExistence type="inferred from homology"/>
<feature type="domain" description="N-acetyltransferase" evidence="4">
    <location>
        <begin position="36"/>
        <end position="204"/>
    </location>
</feature>
<protein>
    <submittedName>
        <fullName evidence="5">Ribosomal N-acetyltransferase YdaF</fullName>
        <ecNumber evidence="5">2.3.1.-</ecNumber>
    </submittedName>
</protein>
<comment type="similarity">
    <text evidence="3">Belongs to the acetyltransferase family. RimJ subfamily.</text>
</comment>